<dbReference type="InterPro" id="IPR046778">
    <property type="entry name" value="UPF0758_N"/>
</dbReference>
<evidence type="ECO:0000259" key="7">
    <source>
        <dbReference type="PROSITE" id="PS50249"/>
    </source>
</evidence>
<evidence type="ECO:0000256" key="1">
    <source>
        <dbReference type="ARBA" id="ARBA00022670"/>
    </source>
</evidence>
<dbReference type="GO" id="GO:0046872">
    <property type="term" value="F:metal ion binding"/>
    <property type="evidence" value="ECO:0007669"/>
    <property type="project" value="UniProtKB-KW"/>
</dbReference>
<organism evidence="8 9">
    <name type="scientific">Thiospirochaeta perfilievii</name>
    <dbReference type="NCBI Taxonomy" id="252967"/>
    <lineage>
        <taxon>Bacteria</taxon>
        <taxon>Pseudomonadati</taxon>
        <taxon>Spirochaetota</taxon>
        <taxon>Spirochaetia</taxon>
        <taxon>Spirochaetales</taxon>
        <taxon>Spirochaetaceae</taxon>
        <taxon>Thiospirochaeta</taxon>
    </lineage>
</organism>
<name>A0A5C1QCY1_9SPIO</name>
<proteinExistence type="inferred from homology"/>
<dbReference type="Gene3D" id="3.40.140.10">
    <property type="entry name" value="Cytidine Deaminase, domain 2"/>
    <property type="match status" value="1"/>
</dbReference>
<dbReference type="Pfam" id="PF20582">
    <property type="entry name" value="UPF0758_N"/>
    <property type="match status" value="1"/>
</dbReference>
<dbReference type="InterPro" id="IPR025657">
    <property type="entry name" value="RadC_JAB"/>
</dbReference>
<dbReference type="InterPro" id="IPR037518">
    <property type="entry name" value="MPN"/>
</dbReference>
<dbReference type="OrthoDB" id="9804482at2"/>
<dbReference type="PROSITE" id="PS50249">
    <property type="entry name" value="MPN"/>
    <property type="match status" value="1"/>
</dbReference>
<dbReference type="InterPro" id="IPR020891">
    <property type="entry name" value="UPF0758_CS"/>
</dbReference>
<protein>
    <submittedName>
        <fullName evidence="8">DNA repair protein RadC</fullName>
    </submittedName>
</protein>
<dbReference type="Pfam" id="PF04002">
    <property type="entry name" value="RadC"/>
    <property type="match status" value="1"/>
</dbReference>
<keyword evidence="1" id="KW-0645">Protease</keyword>
<dbReference type="GO" id="GO:0008237">
    <property type="term" value="F:metallopeptidase activity"/>
    <property type="evidence" value="ECO:0007669"/>
    <property type="project" value="UniProtKB-KW"/>
</dbReference>
<dbReference type="AlphaFoldDB" id="A0A5C1QCY1"/>
<evidence type="ECO:0000256" key="4">
    <source>
        <dbReference type="ARBA" id="ARBA00022833"/>
    </source>
</evidence>
<dbReference type="Proteomes" id="UP000323824">
    <property type="component" value="Chromosome"/>
</dbReference>
<evidence type="ECO:0000256" key="2">
    <source>
        <dbReference type="ARBA" id="ARBA00022723"/>
    </source>
</evidence>
<sequence length="219" mass="24570">MYRYKNKASSLQPREKAKKYGMKNLSDKELISILLGSGTKSNPIDKLSNKILELIDTSNSELSTEELEKINGIGVAKASMIGASMEFSRRRLTPSIQKISYPTDILPAVRHFVTRPQEYFIVITLNGAHEIIKTRVISIGILNKTLIHPREVFSDALKDRAASLVLAHNHPSGNLEPSNEDKEVTKRLISAGDILGIKILDHIIFSHRSYFSFTENQII</sequence>
<evidence type="ECO:0000256" key="6">
    <source>
        <dbReference type="RuleBase" id="RU003797"/>
    </source>
</evidence>
<dbReference type="PANTHER" id="PTHR30471">
    <property type="entry name" value="DNA REPAIR PROTEIN RADC"/>
    <property type="match status" value="1"/>
</dbReference>
<keyword evidence="5" id="KW-0482">Metalloprotease</keyword>
<keyword evidence="4" id="KW-0862">Zinc</keyword>
<dbReference type="GO" id="GO:0006508">
    <property type="term" value="P:proteolysis"/>
    <property type="evidence" value="ECO:0007669"/>
    <property type="project" value="UniProtKB-KW"/>
</dbReference>
<evidence type="ECO:0000313" key="9">
    <source>
        <dbReference type="Proteomes" id="UP000323824"/>
    </source>
</evidence>
<evidence type="ECO:0000313" key="8">
    <source>
        <dbReference type="EMBL" id="QEN05421.1"/>
    </source>
</evidence>
<keyword evidence="3" id="KW-0378">Hydrolase</keyword>
<dbReference type="NCBIfam" id="NF000642">
    <property type="entry name" value="PRK00024.1"/>
    <property type="match status" value="1"/>
</dbReference>
<reference evidence="8 9" key="1">
    <citation type="submission" date="2019-02" db="EMBL/GenBank/DDBJ databases">
        <authorList>
            <person name="Fomenkov A."/>
            <person name="Dubinina G."/>
            <person name="Grabovich M."/>
            <person name="Vincze T."/>
            <person name="Roberts R.J."/>
        </authorList>
    </citation>
    <scope>NUCLEOTIDE SEQUENCE [LARGE SCALE GENOMIC DNA]</scope>
    <source>
        <strain evidence="8 9">P</strain>
    </source>
</reference>
<keyword evidence="9" id="KW-1185">Reference proteome</keyword>
<gene>
    <name evidence="8" type="primary">radC</name>
    <name evidence="8" type="ORF">EW093_12095</name>
</gene>
<dbReference type="CDD" id="cd08071">
    <property type="entry name" value="MPN_DUF2466"/>
    <property type="match status" value="1"/>
</dbReference>
<dbReference type="EMBL" id="CP035807">
    <property type="protein sequence ID" value="QEN05421.1"/>
    <property type="molecule type" value="Genomic_DNA"/>
</dbReference>
<dbReference type="KEGG" id="sper:EW093_12095"/>
<feature type="domain" description="MPN" evidence="7">
    <location>
        <begin position="98"/>
        <end position="219"/>
    </location>
</feature>
<comment type="similarity">
    <text evidence="6">Belongs to the UPF0758 family.</text>
</comment>
<reference evidence="8 9" key="2">
    <citation type="submission" date="2019-09" db="EMBL/GenBank/DDBJ databases">
        <title>Complete Genome Sequence and Methylome Analysis of free living Spirochaetas.</title>
        <authorList>
            <person name="Leshcheva N."/>
            <person name="Mikheeva N."/>
        </authorList>
    </citation>
    <scope>NUCLEOTIDE SEQUENCE [LARGE SCALE GENOMIC DNA]</scope>
    <source>
        <strain evidence="8 9">P</strain>
    </source>
</reference>
<dbReference type="PROSITE" id="PS01302">
    <property type="entry name" value="UPF0758"/>
    <property type="match status" value="1"/>
</dbReference>
<accession>A0A5C1QCY1</accession>
<dbReference type="RefSeq" id="WP_149568659.1">
    <property type="nucleotide sequence ID" value="NZ_CP035807.1"/>
</dbReference>
<evidence type="ECO:0000256" key="3">
    <source>
        <dbReference type="ARBA" id="ARBA00022801"/>
    </source>
</evidence>
<dbReference type="InterPro" id="IPR001405">
    <property type="entry name" value="UPF0758"/>
</dbReference>
<dbReference type="PANTHER" id="PTHR30471:SF3">
    <property type="entry name" value="UPF0758 PROTEIN YEES-RELATED"/>
    <property type="match status" value="1"/>
</dbReference>
<evidence type="ECO:0000256" key="5">
    <source>
        <dbReference type="ARBA" id="ARBA00023049"/>
    </source>
</evidence>
<keyword evidence="2" id="KW-0479">Metal-binding</keyword>
<dbReference type="NCBIfam" id="TIGR00608">
    <property type="entry name" value="radc"/>
    <property type="match status" value="1"/>
</dbReference>